<feature type="domain" description="BON" evidence="10">
    <location>
        <begin position="41"/>
        <end position="107"/>
    </location>
</feature>
<dbReference type="PANTHER" id="PTHR30221:SF1">
    <property type="entry name" value="SMALL-CONDUCTANCE MECHANOSENSITIVE CHANNEL"/>
    <property type="match status" value="1"/>
</dbReference>
<comment type="subcellular location">
    <subcellularLocation>
        <location evidence="7">Cell inner membrane</location>
        <topology evidence="7">Multi-pass membrane protein</topology>
    </subcellularLocation>
    <subcellularLocation>
        <location evidence="1">Cell membrane</location>
        <topology evidence="1">Multi-pass membrane protein</topology>
    </subcellularLocation>
</comment>
<evidence type="ECO:0000313" key="12">
    <source>
        <dbReference type="Proteomes" id="UP000199754"/>
    </source>
</evidence>
<dbReference type="Gene3D" id="1.10.287.1260">
    <property type="match status" value="1"/>
</dbReference>
<evidence type="ECO:0000256" key="7">
    <source>
        <dbReference type="RuleBase" id="RU369025"/>
    </source>
</evidence>
<evidence type="ECO:0000256" key="9">
    <source>
        <dbReference type="SAM" id="SignalP"/>
    </source>
</evidence>
<dbReference type="SUPFAM" id="SSF50182">
    <property type="entry name" value="Sm-like ribonucleoproteins"/>
    <property type="match status" value="1"/>
</dbReference>
<keyword evidence="9" id="KW-0732">Signal</keyword>
<comment type="function">
    <text evidence="7">Mechanosensitive channel that participates in the regulation of osmotic pressure changes within the cell, opening in response to stretch forces in the membrane lipid bilayer, without the need for other proteins. Contributes to normal resistance to hypoosmotic shock. Forms an ion channel of 1.0 nanosiemens conductance with a slight preference for anions.</text>
</comment>
<dbReference type="KEGG" id="spse:SULPSESMR1_00282"/>
<comment type="subunit">
    <text evidence="7">Homoheptamer.</text>
</comment>
<dbReference type="EMBL" id="CP022415">
    <property type="protein sequence ID" value="ASM71118.1"/>
    <property type="molecule type" value="Genomic_DNA"/>
</dbReference>
<dbReference type="InterPro" id="IPR023408">
    <property type="entry name" value="MscS_beta-dom_sf"/>
</dbReference>
<sequence length="438" mass="47126">MSVLRHFLGALALALLLWAPAHAQTTSQPQGAITVEDSAQQDAAIAVRIRDIMSELEGYSNVTVTVSSGIVTLRGTTLDAATATRLNELVGRVQGVVAIENEVTETTDVVERLNPAYERFKGRLFQLVALVPLLGVALLAFGLVVLAGVLLARAKYPWDRIAPNAFIADIYRQIVRLLFVVAGIVIALDILNATALLGTILGAAGIVGLAIGFAVRDTVENFIASVMLSFRQPFRPNDTVEIEGDVGKVISLTSRATILLSFDGNHIRIPNATVFKSRIINYTRNTERRFVFDVGVAPATDLAAAKALALETVKALPFVLSSPAPAIWIETIGDSTIGIRVTGWIDQHETGFALARGEAIRQVLIAFDSASIEMPEPTFRVVTSPSAAGAPPKSTVVIREIETEDVQSSQNEALEKIVDQERAERADKDLLTREGAEE</sequence>
<dbReference type="InterPro" id="IPR045275">
    <property type="entry name" value="MscS_archaea/bacteria_type"/>
</dbReference>
<keyword evidence="7" id="KW-0997">Cell inner membrane</keyword>
<dbReference type="SUPFAM" id="SSF82689">
    <property type="entry name" value="Mechanosensitive channel protein MscS (YggB), C-terminal domain"/>
    <property type="match status" value="1"/>
</dbReference>
<dbReference type="InterPro" id="IPR007055">
    <property type="entry name" value="BON_dom"/>
</dbReference>
<dbReference type="InterPro" id="IPR010920">
    <property type="entry name" value="LSM_dom_sf"/>
</dbReference>
<dbReference type="Pfam" id="PF21082">
    <property type="entry name" value="MS_channel_3rd"/>
    <property type="match status" value="1"/>
</dbReference>
<feature type="compositionally biased region" description="Basic and acidic residues" evidence="8">
    <location>
        <begin position="413"/>
        <end position="438"/>
    </location>
</feature>
<gene>
    <name evidence="11" type="primary">mscS</name>
    <name evidence="11" type="ORF">SULPSESMR1_00282</name>
</gene>
<proteinExistence type="inferred from homology"/>
<keyword evidence="4 7" id="KW-0812">Transmembrane</keyword>
<dbReference type="Pfam" id="PF04972">
    <property type="entry name" value="BON"/>
    <property type="match status" value="1"/>
</dbReference>
<evidence type="ECO:0000256" key="5">
    <source>
        <dbReference type="ARBA" id="ARBA00022989"/>
    </source>
</evidence>
<dbReference type="Gene3D" id="3.30.1340.30">
    <property type="match status" value="1"/>
</dbReference>
<dbReference type="InterPro" id="IPR049278">
    <property type="entry name" value="MS_channel_C"/>
</dbReference>
<keyword evidence="3" id="KW-1003">Cell membrane</keyword>
<dbReference type="PROSITE" id="PS50914">
    <property type="entry name" value="BON"/>
    <property type="match status" value="1"/>
</dbReference>
<feature type="region of interest" description="Disordered" evidence="8">
    <location>
        <begin position="404"/>
        <end position="438"/>
    </location>
</feature>
<feature type="transmembrane region" description="Helical" evidence="7">
    <location>
        <begin position="197"/>
        <end position="215"/>
    </location>
</feature>
<dbReference type="InterPro" id="IPR011066">
    <property type="entry name" value="MscS_channel_C_sf"/>
</dbReference>
<feature type="transmembrane region" description="Helical" evidence="7">
    <location>
        <begin position="124"/>
        <end position="152"/>
    </location>
</feature>
<keyword evidence="6 7" id="KW-0472">Membrane</keyword>
<evidence type="ECO:0000256" key="4">
    <source>
        <dbReference type="ARBA" id="ARBA00022692"/>
    </source>
</evidence>
<dbReference type="Gene3D" id="3.30.70.100">
    <property type="match status" value="1"/>
</dbReference>
<dbReference type="GO" id="GO:0005886">
    <property type="term" value="C:plasma membrane"/>
    <property type="evidence" value="ECO:0007669"/>
    <property type="project" value="UniProtKB-SubCell"/>
</dbReference>
<evidence type="ECO:0000256" key="6">
    <source>
        <dbReference type="ARBA" id="ARBA00023136"/>
    </source>
</evidence>
<dbReference type="InterPro" id="IPR006685">
    <property type="entry name" value="MscS_channel_2nd"/>
</dbReference>
<protein>
    <recommendedName>
        <fullName evidence="7">Small-conductance mechanosensitive channel</fullName>
    </recommendedName>
</protein>
<evidence type="ECO:0000256" key="3">
    <source>
        <dbReference type="ARBA" id="ARBA00022475"/>
    </source>
</evidence>
<dbReference type="AlphaFoldDB" id="A0A221JWL2"/>
<organism evidence="11 12">
    <name type="scientific">Pseudosulfitobacter pseudonitzschiae</name>
    <dbReference type="NCBI Taxonomy" id="1402135"/>
    <lineage>
        <taxon>Bacteria</taxon>
        <taxon>Pseudomonadati</taxon>
        <taxon>Pseudomonadota</taxon>
        <taxon>Alphaproteobacteria</taxon>
        <taxon>Rhodobacterales</taxon>
        <taxon>Roseobacteraceae</taxon>
        <taxon>Pseudosulfitobacter</taxon>
    </lineage>
</organism>
<accession>A0A221JWL2</accession>
<dbReference type="Pfam" id="PF00924">
    <property type="entry name" value="MS_channel_2nd"/>
    <property type="match status" value="1"/>
</dbReference>
<keyword evidence="7" id="KW-0813">Transport</keyword>
<dbReference type="Gene3D" id="2.30.30.60">
    <property type="match status" value="1"/>
</dbReference>
<dbReference type="STRING" id="1402135.SAMN05444149_102286"/>
<dbReference type="GO" id="GO:0008381">
    <property type="term" value="F:mechanosensitive monoatomic ion channel activity"/>
    <property type="evidence" value="ECO:0007669"/>
    <property type="project" value="InterPro"/>
</dbReference>
<evidence type="ECO:0000256" key="8">
    <source>
        <dbReference type="SAM" id="MobiDB-lite"/>
    </source>
</evidence>
<dbReference type="Proteomes" id="UP000199754">
    <property type="component" value="Chromosome"/>
</dbReference>
<keyword evidence="7" id="KW-0407">Ion channel</keyword>
<reference evidence="11 12" key="1">
    <citation type="submission" date="2017-07" db="EMBL/GenBank/DDBJ databases">
        <title>Genome Sequence of Sulfitobacter pseudonitzschiae Strain SMR1 Isolated from a culture of the Diatom Skeletonema marinoi.</title>
        <authorList>
            <person name="Topel M."/>
            <person name="Pinder M.I.M."/>
            <person name="Johansson O.N."/>
            <person name="Kourtchenko O."/>
            <person name="Godhe A."/>
            <person name="Clarke A.K."/>
        </authorList>
    </citation>
    <scope>NUCLEOTIDE SEQUENCE [LARGE SCALE GENOMIC DNA]</scope>
    <source>
        <strain evidence="11 12">SMR1</strain>
    </source>
</reference>
<evidence type="ECO:0000256" key="1">
    <source>
        <dbReference type="ARBA" id="ARBA00004651"/>
    </source>
</evidence>
<feature type="transmembrane region" description="Helical" evidence="7">
    <location>
        <begin position="173"/>
        <end position="191"/>
    </location>
</feature>
<feature type="chain" id="PRO_5012826976" description="Small-conductance mechanosensitive channel" evidence="9">
    <location>
        <begin position="24"/>
        <end position="438"/>
    </location>
</feature>
<feature type="signal peptide" evidence="9">
    <location>
        <begin position="1"/>
        <end position="23"/>
    </location>
</feature>
<keyword evidence="12" id="KW-1185">Reference proteome</keyword>
<comment type="similarity">
    <text evidence="2 7">Belongs to the MscS (TC 1.A.23) family.</text>
</comment>
<keyword evidence="7" id="KW-0406">Ion transport</keyword>
<name>A0A221JWL2_9RHOB</name>
<keyword evidence="5 7" id="KW-1133">Transmembrane helix</keyword>
<dbReference type="PANTHER" id="PTHR30221">
    <property type="entry name" value="SMALL-CONDUCTANCE MECHANOSENSITIVE CHANNEL"/>
    <property type="match status" value="1"/>
</dbReference>
<evidence type="ECO:0000256" key="2">
    <source>
        <dbReference type="ARBA" id="ARBA00008017"/>
    </source>
</evidence>
<evidence type="ECO:0000313" key="11">
    <source>
        <dbReference type="EMBL" id="ASM71118.1"/>
    </source>
</evidence>
<comment type="caution">
    <text evidence="7">Lacks conserved residue(s) required for the propagation of feature annotation.</text>
</comment>
<evidence type="ECO:0000259" key="10">
    <source>
        <dbReference type="PROSITE" id="PS50914"/>
    </source>
</evidence>